<feature type="compositionally biased region" description="Polar residues" evidence="1">
    <location>
        <begin position="24"/>
        <end position="39"/>
    </location>
</feature>
<protein>
    <submittedName>
        <fullName evidence="2">Uncharacterized protein</fullName>
    </submittedName>
</protein>
<name>A0AAV4DVK6_9GAST</name>
<comment type="caution">
    <text evidence="2">The sequence shown here is derived from an EMBL/GenBank/DDBJ whole genome shotgun (WGS) entry which is preliminary data.</text>
</comment>
<dbReference type="AlphaFoldDB" id="A0AAV4DVK6"/>
<reference evidence="2 3" key="1">
    <citation type="journal article" date="2021" name="Elife">
        <title>Chloroplast acquisition without the gene transfer in kleptoplastic sea slugs, Plakobranchus ocellatus.</title>
        <authorList>
            <person name="Maeda T."/>
            <person name="Takahashi S."/>
            <person name="Yoshida T."/>
            <person name="Shimamura S."/>
            <person name="Takaki Y."/>
            <person name="Nagai Y."/>
            <person name="Toyoda A."/>
            <person name="Suzuki Y."/>
            <person name="Arimoto A."/>
            <person name="Ishii H."/>
            <person name="Satoh N."/>
            <person name="Nishiyama T."/>
            <person name="Hasebe M."/>
            <person name="Maruyama T."/>
            <person name="Minagawa J."/>
            <person name="Obokata J."/>
            <person name="Shigenobu S."/>
        </authorList>
    </citation>
    <scope>NUCLEOTIDE SEQUENCE [LARGE SCALE GENOMIC DNA]</scope>
</reference>
<proteinExistence type="predicted"/>
<feature type="region of interest" description="Disordered" evidence="1">
    <location>
        <begin position="24"/>
        <end position="59"/>
    </location>
</feature>
<evidence type="ECO:0000313" key="2">
    <source>
        <dbReference type="EMBL" id="GFO48288.1"/>
    </source>
</evidence>
<evidence type="ECO:0000313" key="3">
    <source>
        <dbReference type="Proteomes" id="UP000735302"/>
    </source>
</evidence>
<organism evidence="2 3">
    <name type="scientific">Plakobranchus ocellatus</name>
    <dbReference type="NCBI Taxonomy" id="259542"/>
    <lineage>
        <taxon>Eukaryota</taxon>
        <taxon>Metazoa</taxon>
        <taxon>Spiralia</taxon>
        <taxon>Lophotrochozoa</taxon>
        <taxon>Mollusca</taxon>
        <taxon>Gastropoda</taxon>
        <taxon>Heterobranchia</taxon>
        <taxon>Euthyneura</taxon>
        <taxon>Panpulmonata</taxon>
        <taxon>Sacoglossa</taxon>
        <taxon>Placobranchoidea</taxon>
        <taxon>Plakobranchidae</taxon>
        <taxon>Plakobranchus</taxon>
    </lineage>
</organism>
<gene>
    <name evidence="2" type="ORF">PoB_007479300</name>
</gene>
<keyword evidence="3" id="KW-1185">Reference proteome</keyword>
<accession>A0AAV4DVK6</accession>
<evidence type="ECO:0000256" key="1">
    <source>
        <dbReference type="SAM" id="MobiDB-lite"/>
    </source>
</evidence>
<dbReference type="EMBL" id="BLXT01008384">
    <property type="protein sequence ID" value="GFO48288.1"/>
    <property type="molecule type" value="Genomic_DNA"/>
</dbReference>
<sequence>MCVPSCEAFTDQYSTRGNLITETTKTGQDVPVSPQQATMSLNNNEKEEEAESLAASPDPVALQRQFSTAHWKETGTEAGGRTSGLTAYKSGQKNHLQRYMPLHTIAANGASWNTACPDVAPNSPMGVKGARQQKRKRRLLVFGKGILLW</sequence>
<dbReference type="Proteomes" id="UP000735302">
    <property type="component" value="Unassembled WGS sequence"/>
</dbReference>